<dbReference type="Proteomes" id="UP000230423">
    <property type="component" value="Unassembled WGS sequence"/>
</dbReference>
<accession>A0A2G9TEJ8</accession>
<dbReference type="AlphaFoldDB" id="A0A2G9TEJ8"/>
<gene>
    <name evidence="1" type="ORF">TELCIR_22217</name>
</gene>
<sequence>MSKFFAAMLGKNADRFPSVYEKAEQLMRAVERVDEQFADWLVLAQVDLEQLIEENLTKASDWEMQLKLLKSKGREAEKLPK</sequence>
<dbReference type="EMBL" id="KZ377492">
    <property type="protein sequence ID" value="PIO56384.1"/>
    <property type="molecule type" value="Genomic_DNA"/>
</dbReference>
<dbReference type="OrthoDB" id="5593012at2759"/>
<protein>
    <submittedName>
        <fullName evidence="1">Uncharacterized protein</fullName>
    </submittedName>
</protein>
<evidence type="ECO:0000313" key="2">
    <source>
        <dbReference type="Proteomes" id="UP000230423"/>
    </source>
</evidence>
<keyword evidence="2" id="KW-1185">Reference proteome</keyword>
<evidence type="ECO:0000313" key="1">
    <source>
        <dbReference type="EMBL" id="PIO56384.1"/>
    </source>
</evidence>
<reference evidence="1 2" key="1">
    <citation type="submission" date="2015-09" db="EMBL/GenBank/DDBJ databases">
        <title>Draft genome of the parasitic nematode Teladorsagia circumcincta isolate WARC Sus (inbred).</title>
        <authorList>
            <person name="Mitreva M."/>
        </authorList>
    </citation>
    <scope>NUCLEOTIDE SEQUENCE [LARGE SCALE GENOMIC DNA]</scope>
    <source>
        <strain evidence="1 2">S</strain>
    </source>
</reference>
<organism evidence="1 2">
    <name type="scientific">Teladorsagia circumcincta</name>
    <name type="common">Brown stomach worm</name>
    <name type="synonym">Ostertagia circumcincta</name>
    <dbReference type="NCBI Taxonomy" id="45464"/>
    <lineage>
        <taxon>Eukaryota</taxon>
        <taxon>Metazoa</taxon>
        <taxon>Ecdysozoa</taxon>
        <taxon>Nematoda</taxon>
        <taxon>Chromadorea</taxon>
        <taxon>Rhabditida</taxon>
        <taxon>Rhabditina</taxon>
        <taxon>Rhabditomorpha</taxon>
        <taxon>Strongyloidea</taxon>
        <taxon>Trichostrongylidae</taxon>
        <taxon>Teladorsagia</taxon>
    </lineage>
</organism>
<proteinExistence type="predicted"/>
<name>A0A2G9TEJ8_TELCI</name>